<comment type="function">
    <text evidence="5">Non-catalytic subunit of the queuine tRNA-ribosyltransferase (TGT) that catalyzes the base-exchange of a guanine (G) residue with queuine (Q) at position 34 (anticodon wobble position) in tRNAs with GU(N) anticodons (tRNA-Asp, -Asn, -His and -Tyr), resulting in the hypermodified nucleoside queuosine (7-(((4,5-cis-dihydroxy-2-cyclopenten-1-yl)amino)methyl)-7-deazaguanosine).</text>
</comment>
<feature type="binding site" evidence="5">
    <location>
        <position position="331"/>
    </location>
    <ligand>
        <name>Zn(2+)</name>
        <dbReference type="ChEBI" id="CHEBI:29105"/>
    </ligand>
</feature>
<comment type="cofactor">
    <cofactor evidence="5">
        <name>Zn(2+)</name>
        <dbReference type="ChEBI" id="CHEBI:29105"/>
    </cofactor>
    <text evidence="5">Binds 1 zinc ion per subunit.</text>
</comment>
<dbReference type="GO" id="GO:0005737">
    <property type="term" value="C:cytoplasm"/>
    <property type="evidence" value="ECO:0007669"/>
    <property type="project" value="UniProtKB-SubCell"/>
</dbReference>
<dbReference type="InterPro" id="IPR028592">
    <property type="entry name" value="QTRTD1"/>
</dbReference>
<dbReference type="EMBL" id="JAPUFD010000002">
    <property type="protein sequence ID" value="MDI1485762.1"/>
    <property type="molecule type" value="Genomic_DNA"/>
</dbReference>
<dbReference type="SUPFAM" id="SSF51713">
    <property type="entry name" value="tRNA-guanine transglycosylase"/>
    <property type="match status" value="1"/>
</dbReference>
<reference evidence="8" key="1">
    <citation type="journal article" date="2023" name="Genome Biol. Evol.">
        <title>First Whole Genome Sequence and Flow Cytometry Genome Size Data for the Lichen-Forming Fungus Ramalina farinacea (Ascomycota).</title>
        <authorList>
            <person name="Llewellyn T."/>
            <person name="Mian S."/>
            <person name="Hill R."/>
            <person name="Leitch I.J."/>
            <person name="Gaya E."/>
        </authorList>
    </citation>
    <scope>NUCLEOTIDE SEQUENCE</scope>
    <source>
        <strain evidence="8">LIQ254RAFAR</strain>
    </source>
</reference>
<dbReference type="AlphaFoldDB" id="A0AA43TVJ6"/>
<dbReference type="Proteomes" id="UP001161017">
    <property type="component" value="Unassembled WGS sequence"/>
</dbReference>
<evidence type="ECO:0000256" key="1">
    <source>
        <dbReference type="ARBA" id="ARBA00022490"/>
    </source>
</evidence>
<gene>
    <name evidence="8" type="ORF">OHK93_003951</name>
</gene>
<dbReference type="HAMAP" id="MF_03043">
    <property type="entry name" value="QTRT2"/>
    <property type="match status" value="1"/>
</dbReference>
<accession>A0AA43TVJ6</accession>
<dbReference type="InterPro" id="IPR050852">
    <property type="entry name" value="Queuine_tRNA-ribosyltrfase"/>
</dbReference>
<dbReference type="PANTHER" id="PTHR46064">
    <property type="entry name" value="QUEUINE TRNA-RIBOSYLTRANSFERASE ACCESSORY SUBUNIT 2"/>
    <property type="match status" value="1"/>
</dbReference>
<sequence length="469" mass="51395">MSSKAASRALKTIPFSVANAVEHGPRVGVLSPDGRLPIDTPHYLPVSSRGAVPHISQDNLRRHTSVGGIYTALEDCEPPIYGFRAAPDESALRKFISLQTDALLVLGPRRIPPLACPVGSTSTSISIMTNLGFNTLECGEYVEAAQTLRPDVVIAMGDVLYGHQPGVKRAEKMGDRTQSWLNALINGLKDAESDTFNPAVFAPILPIDAEKQSWYLSALQEDFRNDISGLVFYEIESVFEVPRSLKSLPRLWLGAVTGPLEILSQVAAGIDLFTLPFLNDVTDAGIALDFAFGPNQDVAQRSPAPLGLDLWSNSFAVDVTPLRQGCTCYTCTNHHRAYVHHLLDAKEMLAWVLLQLHNLAIMDAFFAAVRKSVSCGTFEQDTADFEAYYERQLPITTGQGPRARGYQFKSEGKGEPKKNPAAYRSLDDRKMRLAEAVRPSEKMEAADLEQVGFAAMFDEHEGDEGREGD</sequence>
<evidence type="ECO:0000313" key="9">
    <source>
        <dbReference type="Proteomes" id="UP001161017"/>
    </source>
</evidence>
<evidence type="ECO:0000256" key="5">
    <source>
        <dbReference type="HAMAP-Rule" id="MF_03043"/>
    </source>
</evidence>
<keyword evidence="1 5" id="KW-0963">Cytoplasm</keyword>
<dbReference type="Pfam" id="PF01702">
    <property type="entry name" value="TGT"/>
    <property type="match status" value="1"/>
</dbReference>
<evidence type="ECO:0000259" key="7">
    <source>
        <dbReference type="Pfam" id="PF01702"/>
    </source>
</evidence>
<keyword evidence="9" id="KW-1185">Reference proteome</keyword>
<name>A0AA43TVJ6_9LECA</name>
<evidence type="ECO:0000313" key="8">
    <source>
        <dbReference type="EMBL" id="MDI1485762.1"/>
    </source>
</evidence>
<keyword evidence="2 5" id="KW-0819">tRNA processing</keyword>
<evidence type="ECO:0000256" key="3">
    <source>
        <dbReference type="ARBA" id="ARBA00022723"/>
    </source>
</evidence>
<dbReference type="PANTHER" id="PTHR46064:SF1">
    <property type="entry name" value="QUEUINE TRNA-RIBOSYLTRANSFERASE ACCESSORY SUBUNIT 2"/>
    <property type="match status" value="1"/>
</dbReference>
<dbReference type="Gene3D" id="3.20.20.105">
    <property type="entry name" value="Queuine tRNA-ribosyltransferase-like"/>
    <property type="match status" value="1"/>
</dbReference>
<proteinExistence type="inferred from homology"/>
<feature type="binding site" evidence="5">
    <location>
        <position position="328"/>
    </location>
    <ligand>
        <name>Zn(2+)</name>
        <dbReference type="ChEBI" id="CHEBI:29105"/>
    </ligand>
</feature>
<comment type="similarity">
    <text evidence="5">Belongs to the queuine tRNA-ribosyltransferase family. QTRT2 subfamily.</text>
</comment>
<organism evidence="8 9">
    <name type="scientific">Ramalina farinacea</name>
    <dbReference type="NCBI Taxonomy" id="258253"/>
    <lineage>
        <taxon>Eukaryota</taxon>
        <taxon>Fungi</taxon>
        <taxon>Dikarya</taxon>
        <taxon>Ascomycota</taxon>
        <taxon>Pezizomycotina</taxon>
        <taxon>Lecanoromycetes</taxon>
        <taxon>OSLEUM clade</taxon>
        <taxon>Lecanoromycetidae</taxon>
        <taxon>Lecanorales</taxon>
        <taxon>Lecanorineae</taxon>
        <taxon>Ramalinaceae</taxon>
        <taxon>Ramalina</taxon>
    </lineage>
</organism>
<feature type="binding site" evidence="5">
    <location>
        <position position="357"/>
    </location>
    <ligand>
        <name>Zn(2+)</name>
        <dbReference type="ChEBI" id="CHEBI:29105"/>
    </ligand>
</feature>
<protein>
    <recommendedName>
        <fullName evidence="5">Queuine tRNA-ribosyltransferase accessory subunit 2</fullName>
    </recommendedName>
    <alternativeName>
        <fullName evidence="5">Queuine tRNA-ribosyltransferase domain-containing protein 1</fullName>
    </alternativeName>
</protein>
<comment type="subunit">
    <text evidence="5">Heterodimer of a catalytic subunit and an accessory subunit.</text>
</comment>
<dbReference type="GO" id="GO:0006400">
    <property type="term" value="P:tRNA modification"/>
    <property type="evidence" value="ECO:0007669"/>
    <property type="project" value="InterPro"/>
</dbReference>
<evidence type="ECO:0000256" key="4">
    <source>
        <dbReference type="ARBA" id="ARBA00022833"/>
    </source>
</evidence>
<feature type="region of interest" description="Disordered" evidence="6">
    <location>
        <begin position="396"/>
        <end position="427"/>
    </location>
</feature>
<feature type="binding site" evidence="5">
    <location>
        <position position="326"/>
    </location>
    <ligand>
        <name>Zn(2+)</name>
        <dbReference type="ChEBI" id="CHEBI:29105"/>
    </ligand>
</feature>
<dbReference type="GO" id="GO:0046872">
    <property type="term" value="F:metal ion binding"/>
    <property type="evidence" value="ECO:0007669"/>
    <property type="project" value="UniProtKB-KW"/>
</dbReference>
<comment type="caution">
    <text evidence="8">The sequence shown here is derived from an EMBL/GenBank/DDBJ whole genome shotgun (WGS) entry which is preliminary data.</text>
</comment>
<dbReference type="InterPro" id="IPR002616">
    <property type="entry name" value="tRNA_ribo_trans-like"/>
</dbReference>
<dbReference type="NCBIfam" id="TIGR00449">
    <property type="entry name" value="tgt_general"/>
    <property type="match status" value="1"/>
</dbReference>
<comment type="subcellular location">
    <subcellularLocation>
        <location evidence="5">Cytoplasm</location>
    </subcellularLocation>
</comment>
<dbReference type="InterPro" id="IPR036511">
    <property type="entry name" value="TGT-like_sf"/>
</dbReference>
<dbReference type="GO" id="GO:0008479">
    <property type="term" value="F:tRNA-guanosine(34) queuine transglycosylase activity"/>
    <property type="evidence" value="ECO:0007669"/>
    <property type="project" value="UniProtKB-UniRule"/>
</dbReference>
<evidence type="ECO:0000256" key="6">
    <source>
        <dbReference type="SAM" id="MobiDB-lite"/>
    </source>
</evidence>
<evidence type="ECO:0000256" key="2">
    <source>
        <dbReference type="ARBA" id="ARBA00022694"/>
    </source>
</evidence>
<feature type="domain" description="tRNA-guanine(15) transglycosylase-like" evidence="7">
    <location>
        <begin position="25"/>
        <end position="389"/>
    </location>
</feature>
<keyword evidence="4 5" id="KW-0862">Zinc</keyword>
<keyword evidence="3 5" id="KW-0479">Metal-binding</keyword>